<dbReference type="FunFam" id="1.10.10.60:FF:000010">
    <property type="entry name" value="Transcriptional activator Myb isoform A"/>
    <property type="match status" value="1"/>
</dbReference>
<dbReference type="SUPFAM" id="SSF46689">
    <property type="entry name" value="Homeodomain-like"/>
    <property type="match status" value="2"/>
</dbReference>
<dbReference type="CDD" id="cd00167">
    <property type="entry name" value="SANT"/>
    <property type="match status" value="2"/>
</dbReference>
<evidence type="ECO:0000313" key="11">
    <source>
        <dbReference type="Proteomes" id="UP000029121"/>
    </source>
</evidence>
<protein>
    <submittedName>
        <fullName evidence="10">Uncharacterized protein</fullName>
    </submittedName>
</protein>
<evidence type="ECO:0000256" key="1">
    <source>
        <dbReference type="ARBA" id="ARBA00004123"/>
    </source>
</evidence>
<keyword evidence="11" id="KW-1185">Reference proteome</keyword>
<evidence type="ECO:0000259" key="8">
    <source>
        <dbReference type="PROSITE" id="PS50090"/>
    </source>
</evidence>
<dbReference type="PROSITE" id="PS51294">
    <property type="entry name" value="HTH_MYB"/>
    <property type="match status" value="2"/>
</dbReference>
<dbReference type="SMART" id="SM00717">
    <property type="entry name" value="SANT"/>
    <property type="match status" value="2"/>
</dbReference>
<dbReference type="GO" id="GO:0000981">
    <property type="term" value="F:DNA-binding transcription factor activity, RNA polymerase II-specific"/>
    <property type="evidence" value="ECO:0007669"/>
    <property type="project" value="TreeGrafter"/>
</dbReference>
<dbReference type="InterPro" id="IPR009057">
    <property type="entry name" value="Homeodomain-like_sf"/>
</dbReference>
<dbReference type="AlphaFoldDB" id="R0GJE8"/>
<dbReference type="InterPro" id="IPR017930">
    <property type="entry name" value="Myb_dom"/>
</dbReference>
<sequence length="233" mass="26980">MGEPQSFDMPVPEDIKNTTSEIMNQGKGQKMVRTHQKKNKKIVQTSNHSKKSNIIKGKWGKSEDMKLNQMVEQYDGIIKWASIAKNLKGRTGKQCRERWHNHLRPGIKKTAWTKEEDQILVAVHKVVGTKWYSISQHLPGRTENNIKNRWNATKRRVQNQSGENSNLADNNVLENYIRYITINNDNLSKTSEDVNLNMDVGTQTNEPLVNASTTSYYVPMPENFTWENYAREF</sequence>
<evidence type="ECO:0000256" key="5">
    <source>
        <dbReference type="ARBA" id="ARBA00023163"/>
    </source>
</evidence>
<dbReference type="PANTHER" id="PTHR45614">
    <property type="entry name" value="MYB PROTEIN-RELATED"/>
    <property type="match status" value="1"/>
</dbReference>
<feature type="domain" description="HTH myb-type" evidence="9">
    <location>
        <begin position="104"/>
        <end position="158"/>
    </location>
</feature>
<evidence type="ECO:0000313" key="10">
    <source>
        <dbReference type="EMBL" id="EOA12425.1"/>
    </source>
</evidence>
<feature type="region of interest" description="Disordered" evidence="7">
    <location>
        <begin position="24"/>
        <end position="52"/>
    </location>
</feature>
<keyword evidence="6" id="KW-0539">Nucleus</keyword>
<reference evidence="11" key="1">
    <citation type="journal article" date="2013" name="Nat. Genet.">
        <title>The Capsella rubella genome and the genomic consequences of rapid mating system evolution.</title>
        <authorList>
            <person name="Slotte T."/>
            <person name="Hazzouri K.M."/>
            <person name="Agren J.A."/>
            <person name="Koenig D."/>
            <person name="Maumus F."/>
            <person name="Guo Y.L."/>
            <person name="Steige K."/>
            <person name="Platts A.E."/>
            <person name="Escobar J.S."/>
            <person name="Newman L.K."/>
            <person name="Wang W."/>
            <person name="Mandakova T."/>
            <person name="Vello E."/>
            <person name="Smith L.M."/>
            <person name="Henz S.R."/>
            <person name="Steffen J."/>
            <person name="Takuno S."/>
            <person name="Brandvain Y."/>
            <person name="Coop G."/>
            <person name="Andolfatto P."/>
            <person name="Hu T.T."/>
            <person name="Blanchette M."/>
            <person name="Clark R.M."/>
            <person name="Quesneville H."/>
            <person name="Nordborg M."/>
            <person name="Gaut B.S."/>
            <person name="Lysak M.A."/>
            <person name="Jenkins J."/>
            <person name="Grimwood J."/>
            <person name="Chapman J."/>
            <person name="Prochnik S."/>
            <person name="Shu S."/>
            <person name="Rokhsar D."/>
            <person name="Schmutz J."/>
            <person name="Weigel D."/>
            <person name="Wright S.I."/>
        </authorList>
    </citation>
    <scope>NUCLEOTIDE SEQUENCE [LARGE SCALE GENOMIC DNA]</scope>
    <source>
        <strain evidence="11">cv. Monte Gargano</strain>
    </source>
</reference>
<dbReference type="Proteomes" id="UP000029121">
    <property type="component" value="Unassembled WGS sequence"/>
</dbReference>
<evidence type="ECO:0000256" key="4">
    <source>
        <dbReference type="ARBA" id="ARBA00023125"/>
    </source>
</evidence>
<dbReference type="eggNOG" id="KOG0048">
    <property type="taxonomic scope" value="Eukaryota"/>
</dbReference>
<dbReference type="GO" id="GO:0000978">
    <property type="term" value="F:RNA polymerase II cis-regulatory region sequence-specific DNA binding"/>
    <property type="evidence" value="ECO:0007669"/>
    <property type="project" value="TreeGrafter"/>
</dbReference>
<feature type="domain" description="Myb-like" evidence="8">
    <location>
        <begin position="104"/>
        <end position="154"/>
    </location>
</feature>
<dbReference type="PANTHER" id="PTHR45614:SF273">
    <property type="entry name" value="MYB DOMAIN PROTEIN 100-RELATED"/>
    <property type="match status" value="1"/>
</dbReference>
<keyword evidence="5" id="KW-0804">Transcription</keyword>
<accession>R0GJE8</accession>
<keyword evidence="3" id="KW-0805">Transcription regulation</keyword>
<name>R0GJE8_9BRAS</name>
<keyword evidence="4" id="KW-0238">DNA-binding</keyword>
<feature type="domain" description="HTH myb-type" evidence="9">
    <location>
        <begin position="51"/>
        <end position="103"/>
    </location>
</feature>
<evidence type="ECO:0000256" key="6">
    <source>
        <dbReference type="ARBA" id="ARBA00023242"/>
    </source>
</evidence>
<dbReference type="EMBL" id="KB870812">
    <property type="protein sequence ID" value="EOA12425.1"/>
    <property type="molecule type" value="Genomic_DNA"/>
</dbReference>
<feature type="domain" description="Myb-like" evidence="8">
    <location>
        <begin position="51"/>
        <end position="103"/>
    </location>
</feature>
<evidence type="ECO:0000259" key="9">
    <source>
        <dbReference type="PROSITE" id="PS51294"/>
    </source>
</evidence>
<comment type="subcellular location">
    <subcellularLocation>
        <location evidence="1">Nucleus</location>
    </subcellularLocation>
</comment>
<dbReference type="Pfam" id="PF13921">
    <property type="entry name" value="Myb_DNA-bind_6"/>
    <property type="match status" value="1"/>
</dbReference>
<gene>
    <name evidence="10" type="ORF">CARUB_v10028160mg</name>
</gene>
<feature type="compositionally biased region" description="Basic residues" evidence="7">
    <location>
        <begin position="30"/>
        <end position="41"/>
    </location>
</feature>
<keyword evidence="2" id="KW-0677">Repeat</keyword>
<evidence type="ECO:0000256" key="2">
    <source>
        <dbReference type="ARBA" id="ARBA00022737"/>
    </source>
</evidence>
<dbReference type="Gene3D" id="1.10.10.60">
    <property type="entry name" value="Homeodomain-like"/>
    <property type="match status" value="2"/>
</dbReference>
<organism evidence="10 11">
    <name type="scientific">Capsella rubella</name>
    <dbReference type="NCBI Taxonomy" id="81985"/>
    <lineage>
        <taxon>Eukaryota</taxon>
        <taxon>Viridiplantae</taxon>
        <taxon>Streptophyta</taxon>
        <taxon>Embryophyta</taxon>
        <taxon>Tracheophyta</taxon>
        <taxon>Spermatophyta</taxon>
        <taxon>Magnoliopsida</taxon>
        <taxon>eudicotyledons</taxon>
        <taxon>Gunneridae</taxon>
        <taxon>Pentapetalae</taxon>
        <taxon>rosids</taxon>
        <taxon>malvids</taxon>
        <taxon>Brassicales</taxon>
        <taxon>Brassicaceae</taxon>
        <taxon>Camelineae</taxon>
        <taxon>Capsella</taxon>
    </lineage>
</organism>
<dbReference type="InterPro" id="IPR050560">
    <property type="entry name" value="MYB_TF"/>
</dbReference>
<dbReference type="InterPro" id="IPR001005">
    <property type="entry name" value="SANT/Myb"/>
</dbReference>
<evidence type="ECO:0000256" key="3">
    <source>
        <dbReference type="ARBA" id="ARBA00023015"/>
    </source>
</evidence>
<proteinExistence type="predicted"/>
<evidence type="ECO:0000256" key="7">
    <source>
        <dbReference type="SAM" id="MobiDB-lite"/>
    </source>
</evidence>
<dbReference type="PROSITE" id="PS50090">
    <property type="entry name" value="MYB_LIKE"/>
    <property type="match status" value="2"/>
</dbReference>
<dbReference type="STRING" id="81985.R0GJE8"/>
<dbReference type="GO" id="GO:0005634">
    <property type="term" value="C:nucleus"/>
    <property type="evidence" value="ECO:0007669"/>
    <property type="project" value="UniProtKB-SubCell"/>
</dbReference>